<reference evidence="2 3" key="1">
    <citation type="submission" date="2017-04" db="EMBL/GenBank/DDBJ databases">
        <title>Comparative genome analysis of Subtercola boreus.</title>
        <authorList>
            <person name="Cho Y.-J."/>
            <person name="Cho A."/>
            <person name="Kim O.-S."/>
            <person name="Lee J.-I."/>
        </authorList>
    </citation>
    <scope>NUCLEOTIDE SEQUENCE [LARGE SCALE GENOMIC DNA]</scope>
    <source>
        <strain evidence="2 3">P27479</strain>
    </source>
</reference>
<feature type="transmembrane region" description="Helical" evidence="1">
    <location>
        <begin position="135"/>
        <end position="153"/>
    </location>
</feature>
<keyword evidence="1" id="KW-1133">Transmembrane helix</keyword>
<feature type="transmembrane region" description="Helical" evidence="1">
    <location>
        <begin position="439"/>
        <end position="458"/>
    </location>
</feature>
<comment type="caution">
    <text evidence="2">The sequence shown here is derived from an EMBL/GenBank/DDBJ whole genome shotgun (WGS) entry which is preliminary data.</text>
</comment>
<accession>A0A3E0W2D6</accession>
<dbReference type="EMBL" id="NBXB01000011">
    <property type="protein sequence ID" value="RFA16534.1"/>
    <property type="molecule type" value="Genomic_DNA"/>
</dbReference>
<dbReference type="OrthoDB" id="9767863at2"/>
<proteinExistence type="predicted"/>
<keyword evidence="1" id="KW-0812">Transmembrane</keyword>
<feature type="transmembrane region" description="Helical" evidence="1">
    <location>
        <begin position="326"/>
        <end position="347"/>
    </location>
</feature>
<evidence type="ECO:0000313" key="2">
    <source>
        <dbReference type="EMBL" id="RFA16534.1"/>
    </source>
</evidence>
<evidence type="ECO:0000313" key="3">
    <source>
        <dbReference type="Proteomes" id="UP000256541"/>
    </source>
</evidence>
<sequence length="756" mass="81601">MSRRDTAWAWLSKSAVPWYLLTAGVTAFFTYFALDLSRAKLGVPWLYTGDALATADHFKTTLEQGWYEHNPNLGAPWGQNYNDFPVADNLHMIAAKVLGLFSGHWPVVLNMYYFLGFILAALAAYWFFRVCRMWPPLAVALSVLYALAPYHFIRGESHLFLASYYCVPLGLGLLIFLLRGESLWTSRPSRYRLLGFLTGRGAFAVVAVALLATSSTYYGVFFIILLVFTAAFVLVRDHSWRRFMGAAGIGVVTVVVMLINMAPDVIFGWVNGPNPGGFFRNADDSEVYALKLSQLLLPWAGNRITALSDLRAFYDRTFPLPSEQPALGLIGALGLVISLLVVAYMVIAHRRRTAGEPTGPATIAAGHVETIRYVSLLTLVAFLFSTIGGLSTLISFFTTALRGWNRMSIVIAALCLVAFGLALQLLLTWAFRRLKFPKVVAFVTVGVVSVGVLGVGYYDQTPAVASDYPGITASYTADETFFSALQQELPAGSDVFQLPYIPFPENLASNGLVTSDEIIPFLHTTTLNWSAGGIKGRPQSDWPYAVSEQPGPQLVKLAAASGMSGILIDTWAFDDKGAALSAELSATLGAPESTSSDGHWQFFDLRSERRALAAEYTPDQLAEIEARVTDPVDLSLLPGFRPTSTSDLTAGEADTVSPRFTLLNDRPDARAVTVSFTLTLPTAPGATAVVSFPDGSSQSVVAGPDGAVDVTQSLTVQPGDQPVEVTVAAGSAAAPPVVRLSDLRIEEQAVGALLGD</sequence>
<feature type="transmembrane region" description="Helical" evidence="1">
    <location>
        <begin position="247"/>
        <end position="270"/>
    </location>
</feature>
<dbReference type="RefSeq" id="WP_116410398.1">
    <property type="nucleotide sequence ID" value="NZ_NBXB01000011.1"/>
</dbReference>
<feature type="transmembrane region" description="Helical" evidence="1">
    <location>
        <begin position="16"/>
        <end position="34"/>
    </location>
</feature>
<feature type="transmembrane region" description="Helical" evidence="1">
    <location>
        <begin position="159"/>
        <end position="179"/>
    </location>
</feature>
<name>A0A3E0W2D6_9MICO</name>
<feature type="transmembrane region" description="Helical" evidence="1">
    <location>
        <begin position="407"/>
        <end position="427"/>
    </location>
</feature>
<feature type="transmembrane region" description="Helical" evidence="1">
    <location>
        <begin position="376"/>
        <end position="401"/>
    </location>
</feature>
<feature type="transmembrane region" description="Helical" evidence="1">
    <location>
        <begin position="217"/>
        <end position="235"/>
    </location>
</feature>
<protein>
    <recommendedName>
        <fullName evidence="4">Glycosyltransferase RgtA/B/C/D-like domain-containing protein</fullName>
    </recommendedName>
</protein>
<gene>
    <name evidence="2" type="ORF">B7R22_03395</name>
</gene>
<feature type="transmembrane region" description="Helical" evidence="1">
    <location>
        <begin position="191"/>
        <end position="211"/>
    </location>
</feature>
<evidence type="ECO:0008006" key="4">
    <source>
        <dbReference type="Google" id="ProtNLM"/>
    </source>
</evidence>
<organism evidence="2 3">
    <name type="scientific">Subtercola boreus</name>
    <dbReference type="NCBI Taxonomy" id="120213"/>
    <lineage>
        <taxon>Bacteria</taxon>
        <taxon>Bacillati</taxon>
        <taxon>Actinomycetota</taxon>
        <taxon>Actinomycetes</taxon>
        <taxon>Micrococcales</taxon>
        <taxon>Microbacteriaceae</taxon>
        <taxon>Subtercola</taxon>
    </lineage>
</organism>
<dbReference type="AlphaFoldDB" id="A0A3E0W2D6"/>
<feature type="transmembrane region" description="Helical" evidence="1">
    <location>
        <begin position="111"/>
        <end position="128"/>
    </location>
</feature>
<dbReference type="Proteomes" id="UP000256541">
    <property type="component" value="Unassembled WGS sequence"/>
</dbReference>
<evidence type="ECO:0000256" key="1">
    <source>
        <dbReference type="SAM" id="Phobius"/>
    </source>
</evidence>
<keyword evidence="1" id="KW-0472">Membrane</keyword>